<dbReference type="InterPro" id="IPR045424">
    <property type="entry name" value="DUF6509"/>
</dbReference>
<dbReference type="AlphaFoldDB" id="A0AA95EYS8"/>
<accession>A0AA95EYS8</accession>
<sequence length="96" mass="11102">MLTVSKHSVEYVKDPFGILSGKRYEFVLDLEIEEDDELYLEQGVNAKVVYKVDEEKSGILTCDLYERTTDRYISMDLEDEELVALAEFCKNNLPAE</sequence>
<protein>
    <submittedName>
        <fullName evidence="1">DUF6509 family protein</fullName>
    </submittedName>
</protein>
<dbReference type="Proteomes" id="UP001178662">
    <property type="component" value="Chromosome"/>
</dbReference>
<evidence type="ECO:0000313" key="1">
    <source>
        <dbReference type="EMBL" id="WEK54477.1"/>
    </source>
</evidence>
<keyword evidence="2" id="KW-1185">Reference proteome</keyword>
<evidence type="ECO:0000313" key="2">
    <source>
        <dbReference type="Proteomes" id="UP001178662"/>
    </source>
</evidence>
<gene>
    <name evidence="1" type="ORF">P0Y55_18400</name>
</gene>
<organism evidence="1 2">
    <name type="scientific">Candidatus Cohnella colombiensis</name>
    <dbReference type="NCBI Taxonomy" id="3121368"/>
    <lineage>
        <taxon>Bacteria</taxon>
        <taxon>Bacillati</taxon>
        <taxon>Bacillota</taxon>
        <taxon>Bacilli</taxon>
        <taxon>Bacillales</taxon>
        <taxon>Paenibacillaceae</taxon>
        <taxon>Cohnella</taxon>
    </lineage>
</organism>
<reference evidence="1" key="1">
    <citation type="submission" date="2023-03" db="EMBL/GenBank/DDBJ databases">
        <title>Andean soil-derived lignocellulolytic bacterial consortium as a source of novel taxa and putative plastic-active enzymes.</title>
        <authorList>
            <person name="Diaz-Garcia L."/>
            <person name="Chuvochina M."/>
            <person name="Feuerriegel G."/>
            <person name="Bunk B."/>
            <person name="Sproer C."/>
            <person name="Streit W.R."/>
            <person name="Rodriguez L.M."/>
            <person name="Overmann J."/>
            <person name="Jimenez D.J."/>
        </authorList>
    </citation>
    <scope>NUCLEOTIDE SEQUENCE</scope>
    <source>
        <strain evidence="1">MAG 2441</strain>
    </source>
</reference>
<name>A0AA95EYS8_9BACL</name>
<proteinExistence type="predicted"/>
<dbReference type="Pfam" id="PF20119">
    <property type="entry name" value="DUF6509"/>
    <property type="match status" value="1"/>
</dbReference>
<dbReference type="EMBL" id="CP119317">
    <property type="protein sequence ID" value="WEK54477.1"/>
    <property type="molecule type" value="Genomic_DNA"/>
</dbReference>